<dbReference type="EMBL" id="AZIL01000659">
    <property type="protein sequence ID" value="EWM26423.1"/>
    <property type="molecule type" value="Genomic_DNA"/>
</dbReference>
<keyword evidence="2" id="KW-1185">Reference proteome</keyword>
<dbReference type="Proteomes" id="UP000019335">
    <property type="component" value="Chromosome 9"/>
</dbReference>
<name>W7TSD9_9STRA</name>
<proteinExistence type="predicted"/>
<reference evidence="1 2" key="1">
    <citation type="journal article" date="2014" name="Mol. Plant">
        <title>Chromosome Scale Genome Assembly and Transcriptome Profiling of Nannochloropsis gaditana in Nitrogen Depletion.</title>
        <authorList>
            <person name="Corteggiani Carpinelli E."/>
            <person name="Telatin A."/>
            <person name="Vitulo N."/>
            <person name="Forcato C."/>
            <person name="D'Angelo M."/>
            <person name="Schiavon R."/>
            <person name="Vezzi A."/>
            <person name="Giacometti G.M."/>
            <person name="Morosinotto T."/>
            <person name="Valle G."/>
        </authorList>
    </citation>
    <scope>NUCLEOTIDE SEQUENCE [LARGE SCALE GENOMIC DNA]</scope>
    <source>
        <strain evidence="1 2">B-31</strain>
    </source>
</reference>
<protein>
    <submittedName>
        <fullName evidence="1">Uncharacterized protein</fullName>
    </submittedName>
</protein>
<accession>W7TSD9</accession>
<sequence>MPISTNIPHLIRQIHIDTGFSIRAKAIQLVHTFSIEVGEDIGDLCSSSRAQLRRLMWMKVAAHKVGVSQSTCAYLYTSQSPMVEAKTYLSEPIRKLRLSGTKFD</sequence>
<organism evidence="1 2">
    <name type="scientific">Nannochloropsis gaditana</name>
    <dbReference type="NCBI Taxonomy" id="72520"/>
    <lineage>
        <taxon>Eukaryota</taxon>
        <taxon>Sar</taxon>
        <taxon>Stramenopiles</taxon>
        <taxon>Ochrophyta</taxon>
        <taxon>Eustigmatophyceae</taxon>
        <taxon>Eustigmatales</taxon>
        <taxon>Monodopsidaceae</taxon>
        <taxon>Nannochloropsis</taxon>
    </lineage>
</organism>
<evidence type="ECO:0000313" key="2">
    <source>
        <dbReference type="Proteomes" id="UP000019335"/>
    </source>
</evidence>
<comment type="caution">
    <text evidence="1">The sequence shown here is derived from an EMBL/GenBank/DDBJ whole genome shotgun (WGS) entry which is preliminary data.</text>
</comment>
<evidence type="ECO:0000313" key="1">
    <source>
        <dbReference type="EMBL" id="EWM26423.1"/>
    </source>
</evidence>
<dbReference type="AlphaFoldDB" id="W7TSD9"/>
<gene>
    <name evidence="1" type="ORF">Naga_100668g5</name>
</gene>